<dbReference type="PANTHER" id="PTHR31120">
    <property type="entry name" value="METALLOPROTEASE TIKI"/>
    <property type="match status" value="1"/>
</dbReference>
<comment type="caution">
    <text evidence="13">The sequence shown here is derived from an EMBL/GenBank/DDBJ whole genome shotgun (WGS) entry which is preliminary data.</text>
</comment>
<keyword evidence="10" id="KW-0482">Metalloprotease</keyword>
<keyword evidence="11" id="KW-0472">Membrane</keyword>
<evidence type="ECO:0000256" key="12">
    <source>
        <dbReference type="ARBA" id="ARBA00023180"/>
    </source>
</evidence>
<keyword evidence="6" id="KW-0479">Metal-binding</keyword>
<protein>
    <submittedName>
        <fullName evidence="13">TraB/GumN family protein</fullName>
    </submittedName>
</protein>
<dbReference type="GO" id="GO:0046872">
    <property type="term" value="F:metal ion binding"/>
    <property type="evidence" value="ECO:0007669"/>
    <property type="project" value="UniProtKB-KW"/>
</dbReference>
<accession>A0A931GZQ9</accession>
<dbReference type="GO" id="GO:0006508">
    <property type="term" value="P:proteolysis"/>
    <property type="evidence" value="ECO:0007669"/>
    <property type="project" value="UniProtKB-KW"/>
</dbReference>
<evidence type="ECO:0000256" key="7">
    <source>
        <dbReference type="ARBA" id="ARBA00022729"/>
    </source>
</evidence>
<dbReference type="PANTHER" id="PTHR31120:SF6">
    <property type="entry name" value="METALLOPROTEASE TIKI HOMOLOG"/>
    <property type="match status" value="1"/>
</dbReference>
<keyword evidence="9" id="KW-1133">Transmembrane helix</keyword>
<evidence type="ECO:0000256" key="11">
    <source>
        <dbReference type="ARBA" id="ARBA00023136"/>
    </source>
</evidence>
<keyword evidence="8" id="KW-0378">Hydrolase</keyword>
<keyword evidence="12" id="KW-0325">Glycoprotein</keyword>
<keyword evidence="14" id="KW-1185">Reference proteome</keyword>
<keyword evidence="7" id="KW-0732">Signal</keyword>
<keyword evidence="4" id="KW-0645">Protease</keyword>
<comment type="cofactor">
    <cofactor evidence="1">
        <name>Mn(2+)</name>
        <dbReference type="ChEBI" id="CHEBI:29035"/>
    </cofactor>
</comment>
<reference evidence="13" key="1">
    <citation type="submission" date="2020-11" db="EMBL/GenBank/DDBJ databases">
        <title>Bacterial whole genome sequence for Panacibacter sp. DH6.</title>
        <authorList>
            <person name="Le V."/>
            <person name="Ko S."/>
            <person name="Ahn C.-Y."/>
            <person name="Oh H.-M."/>
        </authorList>
    </citation>
    <scope>NUCLEOTIDE SEQUENCE</scope>
    <source>
        <strain evidence="13">DH6</strain>
    </source>
</reference>
<dbReference type="InterPro" id="IPR002816">
    <property type="entry name" value="TraB/PrgY/GumN_fam"/>
</dbReference>
<gene>
    <name evidence="13" type="ORF">I5907_19125</name>
</gene>
<dbReference type="Pfam" id="PF01963">
    <property type="entry name" value="TraB_PrgY_gumN"/>
    <property type="match status" value="1"/>
</dbReference>
<evidence type="ECO:0000256" key="9">
    <source>
        <dbReference type="ARBA" id="ARBA00022989"/>
    </source>
</evidence>
<evidence type="ECO:0000256" key="8">
    <source>
        <dbReference type="ARBA" id="ARBA00022801"/>
    </source>
</evidence>
<dbReference type="RefSeq" id="WP_196992396.1">
    <property type="nucleotide sequence ID" value="NZ_JADWYR010000002.1"/>
</dbReference>
<dbReference type="GO" id="GO:0030178">
    <property type="term" value="P:negative regulation of Wnt signaling pathway"/>
    <property type="evidence" value="ECO:0007669"/>
    <property type="project" value="InterPro"/>
</dbReference>
<dbReference type="InterPro" id="IPR040230">
    <property type="entry name" value="TIKI1/2-like"/>
</dbReference>
<proteinExistence type="predicted"/>
<dbReference type="CDD" id="cd14789">
    <property type="entry name" value="Tiki"/>
    <property type="match status" value="1"/>
</dbReference>
<name>A0A931GZQ9_9BACT</name>
<comment type="subcellular location">
    <subcellularLocation>
        <location evidence="3">Membrane</location>
        <topology evidence="3">Single-pass type I membrane protein</topology>
    </subcellularLocation>
</comment>
<evidence type="ECO:0000256" key="1">
    <source>
        <dbReference type="ARBA" id="ARBA00001936"/>
    </source>
</evidence>
<evidence type="ECO:0000256" key="10">
    <source>
        <dbReference type="ARBA" id="ARBA00023049"/>
    </source>
</evidence>
<evidence type="ECO:0000256" key="2">
    <source>
        <dbReference type="ARBA" id="ARBA00001941"/>
    </source>
</evidence>
<dbReference type="GO" id="GO:0016020">
    <property type="term" value="C:membrane"/>
    <property type="evidence" value="ECO:0007669"/>
    <property type="project" value="UniProtKB-SubCell"/>
</dbReference>
<evidence type="ECO:0000313" key="14">
    <source>
        <dbReference type="Proteomes" id="UP000628448"/>
    </source>
</evidence>
<dbReference type="EMBL" id="JADWYR010000002">
    <property type="protein sequence ID" value="MBG9378359.1"/>
    <property type="molecule type" value="Genomic_DNA"/>
</dbReference>
<evidence type="ECO:0000256" key="6">
    <source>
        <dbReference type="ARBA" id="ARBA00022723"/>
    </source>
</evidence>
<evidence type="ECO:0000313" key="13">
    <source>
        <dbReference type="EMBL" id="MBG9378359.1"/>
    </source>
</evidence>
<comment type="cofactor">
    <cofactor evidence="2">
        <name>Co(2+)</name>
        <dbReference type="ChEBI" id="CHEBI:48828"/>
    </cofactor>
</comment>
<dbReference type="GO" id="GO:0004222">
    <property type="term" value="F:metalloendopeptidase activity"/>
    <property type="evidence" value="ECO:0007669"/>
    <property type="project" value="TreeGrafter"/>
</dbReference>
<sequence>MRKRFAFALMVWCVAFLLNPYYGLSQKKPAASSNTDKPVKLKKYPSLLWEITGNGLKQPSYLFGTMHISNKMVFNLSDSFYKAIKSVEVVALEQNPEVWQEVYSSPGFDDGYGMQGNMLNRFDLSNERLTEQTFSISNYEARIQAGLVSEARLINGMLYRNNVGQEDFEEETYLDMYIYRLGRKLNKIVTGVENYKESDKLVKEAYRDMYKDKKVRRSYNYDGYDYKRKMEEAYRKGDLDLLDSLNEVTTISKAFNEKFLLKRNDIQAYSIDTILKKHSLFVGVGAAHLAGNRGVIEILRQKGYRLRPVMIGQRDSDEKDNLEKIRVPLEFKKQYAEDSLYSVTIPGDKFFRFNSFAQANMVQYADMANGSYYMVTRIKTEASLLGQSAAVVLKKIDSLLYENIPGKITARKAIVRDGYSGFDITNKTRKGDYQRYNIFALPNEVVIFKVSGIADYITGGKEADVFFSSVHFETPGSSLPTVYKPPYGGFSALFPSRPFYIPEQRNDRERSEWLSSDAKGNDFFIFKTSINQFDYIEEDTFELRLMEESFKSSAVVRESPGGKTASWRNYPVLNGSYAHVDGSRIKVRYILQGANYYVVGARYNNAEAAADSFINSFTFTPEYYGDVKEYKDSVIGFTVKSPLFYPTKDSSDNFSLADIYATTGADNDDDISGSFMDAFRDMNFRVIGNDTTGEKINLIAFRFPKYTYLKDSADFLKNKIFISTNDSDFIIRQHTLFTSPAGWRTEVYRFSDTGSSRVLTTKSFYKGGVVFYLLNMADTITPSGAFVQNFFETFTPADTFKTVNIFEKKSGIFFQDYFGKDSVLKKKAVRALSPSLFDAADLDNVKKAISELSWKTKNYLALKKKWINVVSVFRDEASVTYLKELYSVVKDTSELQNAVLDALLNARTQTSFSAFKDIMLSDPPALTDNRKGNNDYDNIDINALVSSFSKDENLLNKPYFFGYKWAPLYDTLAITKNILPPLLDLLTLDDYKDDILRLLSYAVDSGYTTANDYSQYMNKFLLEAKQLVKKQAARESEKEIKTLQTEDADTYADRYTYGSNSVNDELKHYAVLLMPFWNNSPDVKVFFDKVLQLKNKDAKLQAAILLLRNNKPVPDSIINMLAADDHYRVHFYNLLLLNNLTGKFPAAYKTQRSMAAGILYDTYSYQKVDSLVYIDKLQVADARNKGWVYFFRYRINKDDEVWHIACSGLQPPDTSKVSTTSAAYKEDFTGFTNEVYDEAGISKQMQRMLKENLYAQRESSSRFFSRYDDEDVDAAIVDEIKGGRFE</sequence>
<keyword evidence="5" id="KW-0812">Transmembrane</keyword>
<dbReference type="Proteomes" id="UP000628448">
    <property type="component" value="Unassembled WGS sequence"/>
</dbReference>
<evidence type="ECO:0000256" key="5">
    <source>
        <dbReference type="ARBA" id="ARBA00022692"/>
    </source>
</evidence>
<evidence type="ECO:0000256" key="3">
    <source>
        <dbReference type="ARBA" id="ARBA00004479"/>
    </source>
</evidence>
<evidence type="ECO:0000256" key="4">
    <source>
        <dbReference type="ARBA" id="ARBA00022670"/>
    </source>
</evidence>
<organism evidence="13 14">
    <name type="scientific">Panacibacter microcysteis</name>
    <dbReference type="NCBI Taxonomy" id="2793269"/>
    <lineage>
        <taxon>Bacteria</taxon>
        <taxon>Pseudomonadati</taxon>
        <taxon>Bacteroidota</taxon>
        <taxon>Chitinophagia</taxon>
        <taxon>Chitinophagales</taxon>
        <taxon>Chitinophagaceae</taxon>
        <taxon>Panacibacter</taxon>
    </lineage>
</organism>